<comment type="subunit">
    <text evidence="9">Homodimer, forms a heterotetramer with a Cas1 homodimer.</text>
</comment>
<evidence type="ECO:0000256" key="5">
    <source>
        <dbReference type="ARBA" id="ARBA00022759"/>
    </source>
</evidence>
<dbReference type="eggNOG" id="COG1343">
    <property type="taxonomic scope" value="Bacteria"/>
</dbReference>
<keyword evidence="6 9" id="KW-0378">Hydrolase</keyword>
<dbReference type="OrthoDB" id="9798176at2"/>
<dbReference type="NCBIfam" id="TIGR01573">
    <property type="entry name" value="cas2"/>
    <property type="match status" value="1"/>
</dbReference>
<dbReference type="InterPro" id="IPR019199">
    <property type="entry name" value="Virulence_VapD/CRISPR_Cas2"/>
</dbReference>
<dbReference type="InParanoid" id="H1XX14"/>
<evidence type="ECO:0000313" key="11">
    <source>
        <dbReference type="EMBL" id="EHO39701.1"/>
    </source>
</evidence>
<evidence type="ECO:0000313" key="12">
    <source>
        <dbReference type="Proteomes" id="UP000004671"/>
    </source>
</evidence>
<protein>
    <recommendedName>
        <fullName evidence="9">CRISPR-associated endoribonuclease Cas2</fullName>
        <ecNumber evidence="9">3.1.-.-</ecNumber>
    </recommendedName>
</protein>
<evidence type="ECO:0000256" key="1">
    <source>
        <dbReference type="ARBA" id="ARBA00001946"/>
    </source>
</evidence>
<name>H1XX14_CALAY</name>
<dbReference type="PIRSF" id="PIRSF032582">
    <property type="entry name" value="Cas2"/>
    <property type="match status" value="1"/>
</dbReference>
<gene>
    <name evidence="9" type="primary">cas2</name>
    <name evidence="11" type="ORF">Calab_0047</name>
</gene>
<sequence length="93" mass="11375">MSHWLVLYDIRDAKRLRRVAKTIQNYGTRAQKSVFELEVEAEQISKLRKEIQKIIADEDYVVYFNLCEADWQKREKYGKGRYDEEPNEEYYIY</sequence>
<keyword evidence="8 9" id="KW-0051">Antiviral defense</keyword>
<dbReference type="HAMAP" id="MF_01471">
    <property type="entry name" value="Cas2"/>
    <property type="match status" value="1"/>
</dbReference>
<keyword evidence="7 9" id="KW-0460">Magnesium</keyword>
<dbReference type="Proteomes" id="UP000004671">
    <property type="component" value="Chromosome"/>
</dbReference>
<dbReference type="InterPro" id="IPR021127">
    <property type="entry name" value="CRISPR_associated_Cas2"/>
</dbReference>
<evidence type="ECO:0000256" key="10">
    <source>
        <dbReference type="PIRNR" id="PIRNR032582"/>
    </source>
</evidence>
<evidence type="ECO:0000256" key="7">
    <source>
        <dbReference type="ARBA" id="ARBA00022842"/>
    </source>
</evidence>
<dbReference type="PANTHER" id="PTHR34405:SF3">
    <property type="entry name" value="CRISPR-ASSOCIATED ENDORIBONUCLEASE CAS2 3"/>
    <property type="match status" value="1"/>
</dbReference>
<keyword evidence="12" id="KW-1185">Reference proteome</keyword>
<dbReference type="GO" id="GO:0043571">
    <property type="term" value="P:maintenance of CRISPR repeat elements"/>
    <property type="evidence" value="ECO:0007669"/>
    <property type="project" value="UniProtKB-UniRule"/>
</dbReference>
<dbReference type="GO" id="GO:0004521">
    <property type="term" value="F:RNA endonuclease activity"/>
    <property type="evidence" value="ECO:0007669"/>
    <property type="project" value="UniProtKB-UniRule"/>
</dbReference>
<dbReference type="RefSeq" id="WP_006926563.1">
    <property type="nucleotide sequence ID" value="NZ_CM001402.1"/>
</dbReference>
<dbReference type="EMBL" id="CM001402">
    <property type="protein sequence ID" value="EHO39701.1"/>
    <property type="molecule type" value="Genomic_DNA"/>
</dbReference>
<dbReference type="GO" id="GO:0046872">
    <property type="term" value="F:metal ion binding"/>
    <property type="evidence" value="ECO:0007669"/>
    <property type="project" value="UniProtKB-UniRule"/>
</dbReference>
<feature type="binding site" evidence="9">
    <location>
        <position position="9"/>
    </location>
    <ligand>
        <name>Mg(2+)</name>
        <dbReference type="ChEBI" id="CHEBI:18420"/>
        <note>catalytic</note>
    </ligand>
</feature>
<dbReference type="HOGENOM" id="CLU_161124_3_0_0"/>
<comment type="function">
    <text evidence="9">CRISPR (clustered regularly interspaced short palindromic repeat), is an adaptive immune system that provides protection against mobile genetic elements (viruses, transposable elements and conjugative plasmids). CRISPR clusters contain sequences complementary to antecedent mobile elements and target invading nucleic acids. CRISPR clusters are transcribed and processed into CRISPR RNA (crRNA). Functions as a ssRNA-specific endoribonuclease. Involved in the integration of spacer DNA into the CRISPR cassette.</text>
</comment>
<dbReference type="Gene3D" id="3.30.70.240">
    <property type="match status" value="1"/>
</dbReference>
<keyword evidence="5 9" id="KW-0255">Endonuclease</keyword>
<evidence type="ECO:0000256" key="9">
    <source>
        <dbReference type="HAMAP-Rule" id="MF_01471"/>
    </source>
</evidence>
<dbReference type="SUPFAM" id="SSF143430">
    <property type="entry name" value="TTP0101/SSO1404-like"/>
    <property type="match status" value="1"/>
</dbReference>
<evidence type="ECO:0000256" key="8">
    <source>
        <dbReference type="ARBA" id="ARBA00023118"/>
    </source>
</evidence>
<dbReference type="Pfam" id="PF09827">
    <property type="entry name" value="CRISPR_Cas2"/>
    <property type="match status" value="1"/>
</dbReference>
<evidence type="ECO:0000256" key="3">
    <source>
        <dbReference type="ARBA" id="ARBA00022722"/>
    </source>
</evidence>
<dbReference type="PaxDb" id="880073-Calab_0047"/>
<evidence type="ECO:0000256" key="4">
    <source>
        <dbReference type="ARBA" id="ARBA00022723"/>
    </source>
</evidence>
<dbReference type="PANTHER" id="PTHR34405">
    <property type="entry name" value="CRISPR-ASSOCIATED ENDORIBONUCLEASE CAS2"/>
    <property type="match status" value="1"/>
</dbReference>
<organism evidence="11 12">
    <name type="scientific">Caldithrix abyssi DSM 13497</name>
    <dbReference type="NCBI Taxonomy" id="880073"/>
    <lineage>
        <taxon>Bacteria</taxon>
        <taxon>Pseudomonadati</taxon>
        <taxon>Calditrichota</taxon>
        <taxon>Calditrichia</taxon>
        <taxon>Calditrichales</taxon>
        <taxon>Calditrichaceae</taxon>
        <taxon>Caldithrix</taxon>
    </lineage>
</organism>
<evidence type="ECO:0000256" key="6">
    <source>
        <dbReference type="ARBA" id="ARBA00022801"/>
    </source>
</evidence>
<evidence type="ECO:0000256" key="2">
    <source>
        <dbReference type="ARBA" id="ARBA00009959"/>
    </source>
</evidence>
<comment type="similarity">
    <text evidence="2 9 10">Belongs to the CRISPR-associated endoribonuclease Cas2 protein family.</text>
</comment>
<keyword evidence="4 9" id="KW-0479">Metal-binding</keyword>
<dbReference type="STRING" id="880073.Cabys_2826"/>
<keyword evidence="3 9" id="KW-0540">Nuclease</keyword>
<dbReference type="CDD" id="cd09725">
    <property type="entry name" value="Cas2_I_II_III"/>
    <property type="match status" value="1"/>
</dbReference>
<proteinExistence type="inferred from homology"/>
<dbReference type="GO" id="GO:0016787">
    <property type="term" value="F:hydrolase activity"/>
    <property type="evidence" value="ECO:0007669"/>
    <property type="project" value="UniProtKB-KW"/>
</dbReference>
<reference evidence="11 12" key="1">
    <citation type="submission" date="2011-09" db="EMBL/GenBank/DDBJ databases">
        <title>The permanent draft genome of Caldithrix abyssi DSM 13497.</title>
        <authorList>
            <consortium name="US DOE Joint Genome Institute (JGI-PGF)"/>
            <person name="Lucas S."/>
            <person name="Han J."/>
            <person name="Lapidus A."/>
            <person name="Bruce D."/>
            <person name="Goodwin L."/>
            <person name="Pitluck S."/>
            <person name="Peters L."/>
            <person name="Kyrpides N."/>
            <person name="Mavromatis K."/>
            <person name="Ivanova N."/>
            <person name="Mikhailova N."/>
            <person name="Chertkov O."/>
            <person name="Detter J.C."/>
            <person name="Tapia R."/>
            <person name="Han C."/>
            <person name="Land M."/>
            <person name="Hauser L."/>
            <person name="Markowitz V."/>
            <person name="Cheng J.-F."/>
            <person name="Hugenholtz P."/>
            <person name="Woyke T."/>
            <person name="Wu D."/>
            <person name="Spring S."/>
            <person name="Brambilla E."/>
            <person name="Klenk H.-P."/>
            <person name="Eisen J.A."/>
        </authorList>
    </citation>
    <scope>NUCLEOTIDE SEQUENCE [LARGE SCALE GENOMIC DNA]</scope>
    <source>
        <strain evidence="11 12">DSM 13497</strain>
    </source>
</reference>
<dbReference type="GO" id="GO:0051607">
    <property type="term" value="P:defense response to virus"/>
    <property type="evidence" value="ECO:0007669"/>
    <property type="project" value="UniProtKB-UniRule"/>
</dbReference>
<dbReference type="EC" id="3.1.-.-" evidence="9"/>
<comment type="cofactor">
    <cofactor evidence="1 9">
        <name>Mg(2+)</name>
        <dbReference type="ChEBI" id="CHEBI:18420"/>
    </cofactor>
</comment>
<accession>H1XX14</accession>
<dbReference type="AlphaFoldDB" id="H1XX14"/>